<dbReference type="PANTHER" id="PTHR36973">
    <property type="entry name" value="SLL1456 PROTEIN-RELATED"/>
    <property type="match status" value="1"/>
</dbReference>
<protein>
    <recommendedName>
        <fullName evidence="1">Methyltransferase FkbM domain-containing protein</fullName>
    </recommendedName>
</protein>
<dbReference type="Proteomes" id="UP000626220">
    <property type="component" value="Unassembled WGS sequence"/>
</dbReference>
<dbReference type="PANTHER" id="PTHR36973:SF4">
    <property type="entry name" value="NODULATION PROTEIN"/>
    <property type="match status" value="1"/>
</dbReference>
<sequence length="218" mass="24172">MVSLKRWLDQRRNPWKAEHYAGLKAWRADNAQNTRLQTYDGLGPEALVLDVGGFEGRWADLILAAQPKARIHVFEPHPRFVSALRTKFAARPNVSVHDFAIGATAGALTLSDDGDASSAFGGKGGALQAPIRPVGEVFSELGLDRVDLMKVNIEGGEYDLLPALLDSGLIARIARLQVQFHLFEPALIDTRAAICARLAETHDCAWSYPFIWEEWRLR</sequence>
<reference evidence="2" key="1">
    <citation type="journal article" date="2014" name="Int. J. Syst. Evol. Microbiol.">
        <title>Complete genome sequence of Corynebacterium casei LMG S-19264T (=DSM 44701T), isolated from a smear-ripened cheese.</title>
        <authorList>
            <consortium name="US DOE Joint Genome Institute (JGI-PGF)"/>
            <person name="Walter F."/>
            <person name="Albersmeier A."/>
            <person name="Kalinowski J."/>
            <person name="Ruckert C."/>
        </authorList>
    </citation>
    <scope>NUCLEOTIDE SEQUENCE</scope>
    <source>
        <strain evidence="2">KCTC 42650</strain>
    </source>
</reference>
<dbReference type="GO" id="GO:0008171">
    <property type="term" value="F:O-methyltransferase activity"/>
    <property type="evidence" value="ECO:0007669"/>
    <property type="project" value="TreeGrafter"/>
</dbReference>
<name>A0A8J3M7C0_9RHOB</name>
<dbReference type="EMBL" id="BNCJ01000005">
    <property type="protein sequence ID" value="GHF51589.1"/>
    <property type="molecule type" value="Genomic_DNA"/>
</dbReference>
<evidence type="ECO:0000313" key="3">
    <source>
        <dbReference type="Proteomes" id="UP000626220"/>
    </source>
</evidence>
<dbReference type="RefSeq" id="WP_189680343.1">
    <property type="nucleotide sequence ID" value="NZ_BNCJ01000005.1"/>
</dbReference>
<dbReference type="Gene3D" id="3.40.50.150">
    <property type="entry name" value="Vaccinia Virus protein VP39"/>
    <property type="match status" value="1"/>
</dbReference>
<dbReference type="NCBIfam" id="TIGR01444">
    <property type="entry name" value="fkbM_fam"/>
    <property type="match status" value="1"/>
</dbReference>
<accession>A0A8J3M7C0</accession>
<gene>
    <name evidence="2" type="ORF">GCM10017056_24200</name>
</gene>
<dbReference type="InterPro" id="IPR029063">
    <property type="entry name" value="SAM-dependent_MTases_sf"/>
</dbReference>
<dbReference type="AlphaFoldDB" id="A0A8J3M7C0"/>
<proteinExistence type="predicted"/>
<evidence type="ECO:0000259" key="1">
    <source>
        <dbReference type="Pfam" id="PF05050"/>
    </source>
</evidence>
<comment type="caution">
    <text evidence="2">The sequence shown here is derived from an EMBL/GenBank/DDBJ whole genome shotgun (WGS) entry which is preliminary data.</text>
</comment>
<dbReference type="InterPro" id="IPR006342">
    <property type="entry name" value="FkbM_mtfrase"/>
</dbReference>
<dbReference type="InterPro" id="IPR053188">
    <property type="entry name" value="FkbM_Methyltransferase"/>
</dbReference>
<keyword evidence="3" id="KW-1185">Reference proteome</keyword>
<organism evidence="2 3">
    <name type="scientific">Seohaeicola zhoushanensis</name>
    <dbReference type="NCBI Taxonomy" id="1569283"/>
    <lineage>
        <taxon>Bacteria</taxon>
        <taxon>Pseudomonadati</taxon>
        <taxon>Pseudomonadota</taxon>
        <taxon>Alphaproteobacteria</taxon>
        <taxon>Rhodobacterales</taxon>
        <taxon>Roseobacteraceae</taxon>
        <taxon>Seohaeicola</taxon>
    </lineage>
</organism>
<evidence type="ECO:0000313" key="2">
    <source>
        <dbReference type="EMBL" id="GHF51589.1"/>
    </source>
</evidence>
<reference evidence="2" key="2">
    <citation type="submission" date="2020-09" db="EMBL/GenBank/DDBJ databases">
        <authorList>
            <person name="Sun Q."/>
            <person name="Kim S."/>
        </authorList>
    </citation>
    <scope>NUCLEOTIDE SEQUENCE</scope>
    <source>
        <strain evidence="2">KCTC 42650</strain>
    </source>
</reference>
<dbReference type="Pfam" id="PF05050">
    <property type="entry name" value="Methyltransf_21"/>
    <property type="match status" value="1"/>
</dbReference>
<dbReference type="SUPFAM" id="SSF53335">
    <property type="entry name" value="S-adenosyl-L-methionine-dependent methyltransferases"/>
    <property type="match status" value="1"/>
</dbReference>
<feature type="domain" description="Methyltransferase FkbM" evidence="1">
    <location>
        <begin position="50"/>
        <end position="184"/>
    </location>
</feature>